<feature type="domain" description="Bulb-type lectin" evidence="1">
    <location>
        <begin position="1"/>
        <end position="111"/>
    </location>
</feature>
<name>A0A8H4AZ73_GIGMA</name>
<dbReference type="OrthoDB" id="432528at2759"/>
<dbReference type="EMBL" id="WTPW01000114">
    <property type="protein sequence ID" value="KAF0546090.1"/>
    <property type="molecule type" value="Genomic_DNA"/>
</dbReference>
<protein>
    <submittedName>
        <fullName evidence="2">Galactose oxidase</fullName>
    </submittedName>
</protein>
<dbReference type="InterPro" id="IPR001480">
    <property type="entry name" value="Bulb-type_lectin_dom"/>
</dbReference>
<evidence type="ECO:0000313" key="3">
    <source>
        <dbReference type="Proteomes" id="UP000439903"/>
    </source>
</evidence>
<comment type="caution">
    <text evidence="2">The sequence shown here is derived from an EMBL/GenBank/DDBJ whole genome shotgun (WGS) entry which is preliminary data.</text>
</comment>
<dbReference type="InterPro" id="IPR037293">
    <property type="entry name" value="Gal_Oxidase_central_sf"/>
</dbReference>
<dbReference type="Gene3D" id="2.130.10.80">
    <property type="entry name" value="Galactose oxidase/kelch, beta-propeller"/>
    <property type="match status" value="1"/>
</dbReference>
<accession>A0A8H4AZ73</accession>
<dbReference type="PROSITE" id="PS50927">
    <property type="entry name" value="BULB_LECTIN"/>
    <property type="match status" value="1"/>
</dbReference>
<dbReference type="SUPFAM" id="SSF50965">
    <property type="entry name" value="Galactose oxidase, central domain"/>
    <property type="match status" value="1"/>
</dbReference>
<proteinExistence type="predicted"/>
<evidence type="ECO:0000259" key="1">
    <source>
        <dbReference type="PROSITE" id="PS50927"/>
    </source>
</evidence>
<keyword evidence="3" id="KW-1185">Reference proteome</keyword>
<dbReference type="Proteomes" id="UP000439903">
    <property type="component" value="Unassembled WGS sequence"/>
</dbReference>
<dbReference type="InterPro" id="IPR011043">
    <property type="entry name" value="Gal_Oxase/kelch_b-propeller"/>
</dbReference>
<evidence type="ECO:0000313" key="2">
    <source>
        <dbReference type="EMBL" id="KAF0546090.1"/>
    </source>
</evidence>
<gene>
    <name evidence="2" type="ORF">F8M41_001630</name>
</gene>
<sequence>MDSFTFTGGTNYTDVNSLSIYNDMRIFSTNIKVWPTSFKSPQSSYVDYTATLLPNGLIVLIIDISKVYLNGNVDSSGTSINNRVGHSAILTNDGSIFIYGGANFISRNNLSPKTITKYNIINYLLDIKTTHSTFPSSDLFSL</sequence>
<organism evidence="2 3">
    <name type="scientific">Gigaspora margarita</name>
    <dbReference type="NCBI Taxonomy" id="4874"/>
    <lineage>
        <taxon>Eukaryota</taxon>
        <taxon>Fungi</taxon>
        <taxon>Fungi incertae sedis</taxon>
        <taxon>Mucoromycota</taxon>
        <taxon>Glomeromycotina</taxon>
        <taxon>Glomeromycetes</taxon>
        <taxon>Diversisporales</taxon>
        <taxon>Gigasporaceae</taxon>
        <taxon>Gigaspora</taxon>
    </lineage>
</organism>
<dbReference type="AlphaFoldDB" id="A0A8H4AZ73"/>
<reference evidence="2 3" key="1">
    <citation type="journal article" date="2019" name="Environ. Microbiol.">
        <title>At the nexus of three kingdoms: the genome of the mycorrhizal fungus Gigaspora margarita provides insights into plant, endobacterial and fungal interactions.</title>
        <authorList>
            <person name="Venice F."/>
            <person name="Ghignone S."/>
            <person name="Salvioli di Fossalunga A."/>
            <person name="Amselem J."/>
            <person name="Novero M."/>
            <person name="Xianan X."/>
            <person name="Sedzielewska Toro K."/>
            <person name="Morin E."/>
            <person name="Lipzen A."/>
            <person name="Grigoriev I.V."/>
            <person name="Henrissat B."/>
            <person name="Martin F.M."/>
            <person name="Bonfante P."/>
        </authorList>
    </citation>
    <scope>NUCLEOTIDE SEQUENCE [LARGE SCALE GENOMIC DNA]</scope>
    <source>
        <strain evidence="2 3">BEG34</strain>
    </source>
</reference>